<accession>A0A6A5SH07</accession>
<dbReference type="EMBL" id="ML976093">
    <property type="protein sequence ID" value="KAF1938868.1"/>
    <property type="molecule type" value="Genomic_DNA"/>
</dbReference>
<dbReference type="AlphaFoldDB" id="A0A6A5SH07"/>
<evidence type="ECO:0000313" key="3">
    <source>
        <dbReference type="Proteomes" id="UP000800038"/>
    </source>
</evidence>
<name>A0A6A5SH07_9PLEO</name>
<protein>
    <submittedName>
        <fullName evidence="2">Uncharacterized protein</fullName>
    </submittedName>
</protein>
<evidence type="ECO:0000256" key="1">
    <source>
        <dbReference type="SAM" id="MobiDB-lite"/>
    </source>
</evidence>
<feature type="compositionally biased region" description="Basic residues" evidence="1">
    <location>
        <begin position="169"/>
        <end position="179"/>
    </location>
</feature>
<proteinExistence type="predicted"/>
<gene>
    <name evidence="2" type="ORF">EJ02DRAFT_353573</name>
</gene>
<feature type="compositionally biased region" description="Basic and acidic residues" evidence="1">
    <location>
        <begin position="227"/>
        <end position="244"/>
    </location>
</feature>
<feature type="compositionally biased region" description="Polar residues" evidence="1">
    <location>
        <begin position="201"/>
        <end position="210"/>
    </location>
</feature>
<keyword evidence="3" id="KW-1185">Reference proteome</keyword>
<dbReference type="Proteomes" id="UP000800038">
    <property type="component" value="Unassembled WGS sequence"/>
</dbReference>
<sequence length="270" mass="29827">MSDFSGFSFEPLPKPARYYAQTLSVPDKHALTTGEKNQNFKSWTPKDAVMHHEARKDLVPRVMPKADKTNALAGIEHDKQKSAQAFSRMTIKKEEDEGEATYEQPHQQLASKSTTDLRSSSAPAPKLLATLPVSPHMVDEEMAPPRSSQHARAASSGDYFSHNPPGRVPGRRPVRHTRGHSPLASSSAPSSDTSNHRVRSPLTQEVPQHQHNPRVTFDAFLAPHKSGKGEAFHDTANAKKKPEGSPKSARSRLGRMSMPLLRRRGGLEEE</sequence>
<organism evidence="2 3">
    <name type="scientific">Clathrospora elynae</name>
    <dbReference type="NCBI Taxonomy" id="706981"/>
    <lineage>
        <taxon>Eukaryota</taxon>
        <taxon>Fungi</taxon>
        <taxon>Dikarya</taxon>
        <taxon>Ascomycota</taxon>
        <taxon>Pezizomycotina</taxon>
        <taxon>Dothideomycetes</taxon>
        <taxon>Pleosporomycetidae</taxon>
        <taxon>Pleosporales</taxon>
        <taxon>Diademaceae</taxon>
        <taxon>Clathrospora</taxon>
    </lineage>
</organism>
<feature type="region of interest" description="Disordered" evidence="1">
    <location>
        <begin position="70"/>
        <end position="270"/>
    </location>
</feature>
<dbReference type="OrthoDB" id="3769170at2759"/>
<evidence type="ECO:0000313" key="2">
    <source>
        <dbReference type="EMBL" id="KAF1938868.1"/>
    </source>
</evidence>
<feature type="compositionally biased region" description="Polar residues" evidence="1">
    <location>
        <begin position="104"/>
        <end position="122"/>
    </location>
</feature>
<reference evidence="2" key="1">
    <citation type="journal article" date="2020" name="Stud. Mycol.">
        <title>101 Dothideomycetes genomes: a test case for predicting lifestyles and emergence of pathogens.</title>
        <authorList>
            <person name="Haridas S."/>
            <person name="Albert R."/>
            <person name="Binder M."/>
            <person name="Bloem J."/>
            <person name="Labutti K."/>
            <person name="Salamov A."/>
            <person name="Andreopoulos B."/>
            <person name="Baker S."/>
            <person name="Barry K."/>
            <person name="Bills G."/>
            <person name="Bluhm B."/>
            <person name="Cannon C."/>
            <person name="Castanera R."/>
            <person name="Culley D."/>
            <person name="Daum C."/>
            <person name="Ezra D."/>
            <person name="Gonzalez J."/>
            <person name="Henrissat B."/>
            <person name="Kuo A."/>
            <person name="Liang C."/>
            <person name="Lipzen A."/>
            <person name="Lutzoni F."/>
            <person name="Magnuson J."/>
            <person name="Mondo S."/>
            <person name="Nolan M."/>
            <person name="Ohm R."/>
            <person name="Pangilinan J."/>
            <person name="Park H.-J."/>
            <person name="Ramirez L."/>
            <person name="Alfaro M."/>
            <person name="Sun H."/>
            <person name="Tritt A."/>
            <person name="Yoshinaga Y."/>
            <person name="Zwiers L.-H."/>
            <person name="Turgeon B."/>
            <person name="Goodwin S."/>
            <person name="Spatafora J."/>
            <person name="Crous P."/>
            <person name="Grigoriev I."/>
        </authorList>
    </citation>
    <scope>NUCLEOTIDE SEQUENCE</scope>
    <source>
        <strain evidence="2">CBS 161.51</strain>
    </source>
</reference>
<feature type="compositionally biased region" description="Low complexity" evidence="1">
    <location>
        <begin position="181"/>
        <end position="191"/>
    </location>
</feature>